<dbReference type="GeneID" id="5483706"/>
<dbReference type="RefSeq" id="XP_001587578.1">
    <property type="nucleotide sequence ID" value="XM_001587528.1"/>
</dbReference>
<protein>
    <submittedName>
        <fullName evidence="1">Uncharacterized protein</fullName>
    </submittedName>
</protein>
<dbReference type="KEGG" id="ssl:SS1G_11571"/>
<name>A7F1V0_SCLS1</name>
<dbReference type="EMBL" id="CH476638">
    <property type="protein sequence ID" value="EDN95692.1"/>
    <property type="molecule type" value="Genomic_DNA"/>
</dbReference>
<reference evidence="2" key="1">
    <citation type="journal article" date="2011" name="PLoS Genet.">
        <title>Genomic analysis of the necrotrophic fungal pathogens Sclerotinia sclerotiorum and Botrytis cinerea.</title>
        <authorList>
            <person name="Amselem J."/>
            <person name="Cuomo C.A."/>
            <person name="van Kan J.A."/>
            <person name="Viaud M."/>
            <person name="Benito E.P."/>
            <person name="Couloux A."/>
            <person name="Coutinho P.M."/>
            <person name="de Vries R.P."/>
            <person name="Dyer P.S."/>
            <person name="Fillinger S."/>
            <person name="Fournier E."/>
            <person name="Gout L."/>
            <person name="Hahn M."/>
            <person name="Kohn L."/>
            <person name="Lapalu N."/>
            <person name="Plummer K.M."/>
            <person name="Pradier J.M."/>
            <person name="Quevillon E."/>
            <person name="Sharon A."/>
            <person name="Simon A."/>
            <person name="ten Have A."/>
            <person name="Tudzynski B."/>
            <person name="Tudzynski P."/>
            <person name="Wincker P."/>
            <person name="Andrew M."/>
            <person name="Anthouard V."/>
            <person name="Beever R.E."/>
            <person name="Beffa R."/>
            <person name="Benoit I."/>
            <person name="Bouzid O."/>
            <person name="Brault B."/>
            <person name="Chen Z."/>
            <person name="Choquer M."/>
            <person name="Collemare J."/>
            <person name="Cotton P."/>
            <person name="Danchin E.G."/>
            <person name="Da Silva C."/>
            <person name="Gautier A."/>
            <person name="Giraud C."/>
            <person name="Giraud T."/>
            <person name="Gonzalez C."/>
            <person name="Grossetete S."/>
            <person name="Guldener U."/>
            <person name="Henrissat B."/>
            <person name="Howlett B.J."/>
            <person name="Kodira C."/>
            <person name="Kretschmer M."/>
            <person name="Lappartient A."/>
            <person name="Leroch M."/>
            <person name="Levis C."/>
            <person name="Mauceli E."/>
            <person name="Neuveglise C."/>
            <person name="Oeser B."/>
            <person name="Pearson M."/>
            <person name="Poulain J."/>
            <person name="Poussereau N."/>
            <person name="Quesneville H."/>
            <person name="Rascle C."/>
            <person name="Schumacher J."/>
            <person name="Segurens B."/>
            <person name="Sexton A."/>
            <person name="Silva E."/>
            <person name="Sirven C."/>
            <person name="Soanes D.M."/>
            <person name="Talbot N.J."/>
            <person name="Templeton M."/>
            <person name="Yandava C."/>
            <person name="Yarden O."/>
            <person name="Zeng Q."/>
            <person name="Rollins J.A."/>
            <person name="Lebrun M.H."/>
            <person name="Dickman M."/>
        </authorList>
    </citation>
    <scope>NUCLEOTIDE SEQUENCE [LARGE SCALE GENOMIC DNA]</scope>
    <source>
        <strain evidence="2">ATCC 18683 / 1980 / Ss-1</strain>
    </source>
</reference>
<keyword evidence="2" id="KW-1185">Reference proteome</keyword>
<sequence length="112" mass="12694">MIRDNLSTVQKANAGYFVLVMLHILFQSTNIAGMETGVATGTGRNLTFRDKFIFIHPEKSRVDREMDDSIMCACAISAKVSKLFWFSRFEKCVARLEIRKSLANQEEPNCPS</sequence>
<dbReference type="InParanoid" id="A7F1V0"/>
<proteinExistence type="predicted"/>
<dbReference type="Proteomes" id="UP000001312">
    <property type="component" value="Unassembled WGS sequence"/>
</dbReference>
<organism evidence="1 2">
    <name type="scientific">Sclerotinia sclerotiorum (strain ATCC 18683 / 1980 / Ss-1)</name>
    <name type="common">White mold</name>
    <name type="synonym">Whetzelinia sclerotiorum</name>
    <dbReference type="NCBI Taxonomy" id="665079"/>
    <lineage>
        <taxon>Eukaryota</taxon>
        <taxon>Fungi</taxon>
        <taxon>Dikarya</taxon>
        <taxon>Ascomycota</taxon>
        <taxon>Pezizomycotina</taxon>
        <taxon>Leotiomycetes</taxon>
        <taxon>Helotiales</taxon>
        <taxon>Sclerotiniaceae</taxon>
        <taxon>Sclerotinia</taxon>
    </lineage>
</organism>
<evidence type="ECO:0000313" key="2">
    <source>
        <dbReference type="Proteomes" id="UP000001312"/>
    </source>
</evidence>
<evidence type="ECO:0000313" key="1">
    <source>
        <dbReference type="EMBL" id="EDN95692.1"/>
    </source>
</evidence>
<accession>A7F1V0</accession>
<gene>
    <name evidence="1" type="ORF">SS1G_11571</name>
</gene>
<dbReference type="AlphaFoldDB" id="A7F1V0"/>